<name>C7NK84_KYTSD</name>
<dbReference type="KEGG" id="kse:Ksed_19220"/>
<gene>
    <name evidence="1" type="ordered locus">Ksed_19220</name>
</gene>
<sequence>MDIRIGIREVAREVTLESNQAASEVEALVTAALSGESQVLTLEDTHGRKVIVPAAHIGYVDLGSEDRGRVGFGTV</sequence>
<keyword evidence="2" id="KW-1185">Reference proteome</keyword>
<evidence type="ECO:0000313" key="2">
    <source>
        <dbReference type="Proteomes" id="UP000006666"/>
    </source>
</evidence>
<dbReference type="eggNOG" id="ENOG5032ASP">
    <property type="taxonomic scope" value="Bacteria"/>
</dbReference>
<protein>
    <recommendedName>
        <fullName evidence="3">ATP-binding protein</fullName>
    </recommendedName>
</protein>
<organism evidence="1 2">
    <name type="scientific">Kytococcus sedentarius (strain ATCC 14392 / DSM 20547 / JCM 11482 / CCUG 33030 / NBRC 15357 / NCTC 11040 / CCM 314 / 541)</name>
    <name type="common">Micrococcus sedentarius</name>
    <dbReference type="NCBI Taxonomy" id="478801"/>
    <lineage>
        <taxon>Bacteria</taxon>
        <taxon>Bacillati</taxon>
        <taxon>Actinomycetota</taxon>
        <taxon>Actinomycetes</taxon>
        <taxon>Micrococcales</taxon>
        <taxon>Kytococcaceae</taxon>
        <taxon>Kytococcus</taxon>
    </lineage>
</organism>
<dbReference type="Pfam" id="PF11305">
    <property type="entry name" value="DUF3107"/>
    <property type="match status" value="1"/>
</dbReference>
<proteinExistence type="predicted"/>
<dbReference type="STRING" id="478801.Ksed_19220"/>
<dbReference type="EMBL" id="CP001686">
    <property type="protein sequence ID" value="ACV06922.1"/>
    <property type="molecule type" value="Genomic_DNA"/>
</dbReference>
<dbReference type="Proteomes" id="UP000006666">
    <property type="component" value="Chromosome"/>
</dbReference>
<dbReference type="HOGENOM" id="CLU_168842_2_0_11"/>
<evidence type="ECO:0000313" key="1">
    <source>
        <dbReference type="EMBL" id="ACV06922.1"/>
    </source>
</evidence>
<reference evidence="1 2" key="1">
    <citation type="journal article" date="2009" name="Stand. Genomic Sci.">
        <title>Complete genome sequence of Kytococcus sedentarius type strain (541).</title>
        <authorList>
            <person name="Sims D."/>
            <person name="Brettin T."/>
            <person name="Detter J.C."/>
            <person name="Han C."/>
            <person name="Lapidus A."/>
            <person name="Copeland A."/>
            <person name="Glavina Del Rio T."/>
            <person name="Nolan M."/>
            <person name="Chen F."/>
            <person name="Lucas S."/>
            <person name="Tice H."/>
            <person name="Cheng J.F."/>
            <person name="Bruce D."/>
            <person name="Goodwin L."/>
            <person name="Pitluck S."/>
            <person name="Ovchinnikova G."/>
            <person name="Pati A."/>
            <person name="Ivanova N."/>
            <person name="Mavrommatis K."/>
            <person name="Chen A."/>
            <person name="Palaniappan K."/>
            <person name="D'haeseleer P."/>
            <person name="Chain P."/>
            <person name="Bristow J."/>
            <person name="Eisen J.A."/>
            <person name="Markowitz V."/>
            <person name="Hugenholtz P."/>
            <person name="Schneider S."/>
            <person name="Goker M."/>
            <person name="Pukall R."/>
            <person name="Kyrpides N.C."/>
            <person name="Klenk H.P."/>
        </authorList>
    </citation>
    <scope>NUCLEOTIDE SEQUENCE [LARGE SCALE GENOMIC DNA]</scope>
    <source>
        <strain evidence="2">ATCC 14392 / DSM 20547 / JCM 11482 / CCUG 33030 / NBRC 15357 / NCTC 11040 / CCM 314 / 541</strain>
    </source>
</reference>
<accession>C7NK84</accession>
<dbReference type="AlphaFoldDB" id="C7NK84"/>
<dbReference type="InterPro" id="IPR021456">
    <property type="entry name" value="DUF3107"/>
</dbReference>
<evidence type="ECO:0008006" key="3">
    <source>
        <dbReference type="Google" id="ProtNLM"/>
    </source>
</evidence>